<gene>
    <name evidence="2" type="ORF">P167DRAFT_597631</name>
</gene>
<keyword evidence="1" id="KW-0472">Membrane</keyword>
<keyword evidence="1" id="KW-1133">Transmembrane helix</keyword>
<proteinExistence type="predicted"/>
<keyword evidence="3" id="KW-1185">Reference proteome</keyword>
<dbReference type="EMBL" id="ML119111">
    <property type="protein sequence ID" value="RPB15950.1"/>
    <property type="molecule type" value="Genomic_DNA"/>
</dbReference>
<name>A0A3N4KZG7_9PEZI</name>
<organism evidence="2 3">
    <name type="scientific">Morchella conica CCBAS932</name>
    <dbReference type="NCBI Taxonomy" id="1392247"/>
    <lineage>
        <taxon>Eukaryota</taxon>
        <taxon>Fungi</taxon>
        <taxon>Dikarya</taxon>
        <taxon>Ascomycota</taxon>
        <taxon>Pezizomycotina</taxon>
        <taxon>Pezizomycetes</taxon>
        <taxon>Pezizales</taxon>
        <taxon>Morchellaceae</taxon>
        <taxon>Morchella</taxon>
    </lineage>
</organism>
<evidence type="ECO:0000313" key="2">
    <source>
        <dbReference type="EMBL" id="RPB15950.1"/>
    </source>
</evidence>
<reference evidence="2 3" key="1">
    <citation type="journal article" date="2018" name="Nat. Ecol. Evol.">
        <title>Pezizomycetes genomes reveal the molecular basis of ectomycorrhizal truffle lifestyle.</title>
        <authorList>
            <person name="Murat C."/>
            <person name="Payen T."/>
            <person name="Noel B."/>
            <person name="Kuo A."/>
            <person name="Morin E."/>
            <person name="Chen J."/>
            <person name="Kohler A."/>
            <person name="Krizsan K."/>
            <person name="Balestrini R."/>
            <person name="Da Silva C."/>
            <person name="Montanini B."/>
            <person name="Hainaut M."/>
            <person name="Levati E."/>
            <person name="Barry K.W."/>
            <person name="Belfiori B."/>
            <person name="Cichocki N."/>
            <person name="Clum A."/>
            <person name="Dockter R.B."/>
            <person name="Fauchery L."/>
            <person name="Guy J."/>
            <person name="Iotti M."/>
            <person name="Le Tacon F."/>
            <person name="Lindquist E.A."/>
            <person name="Lipzen A."/>
            <person name="Malagnac F."/>
            <person name="Mello A."/>
            <person name="Molinier V."/>
            <person name="Miyauchi S."/>
            <person name="Poulain J."/>
            <person name="Riccioni C."/>
            <person name="Rubini A."/>
            <person name="Sitrit Y."/>
            <person name="Splivallo R."/>
            <person name="Traeger S."/>
            <person name="Wang M."/>
            <person name="Zifcakova L."/>
            <person name="Wipf D."/>
            <person name="Zambonelli A."/>
            <person name="Paolocci F."/>
            <person name="Nowrousian M."/>
            <person name="Ottonello S."/>
            <person name="Baldrian P."/>
            <person name="Spatafora J.W."/>
            <person name="Henrissat B."/>
            <person name="Nagy L.G."/>
            <person name="Aury J.M."/>
            <person name="Wincker P."/>
            <person name="Grigoriev I.V."/>
            <person name="Bonfante P."/>
            <person name="Martin F.M."/>
        </authorList>
    </citation>
    <scope>NUCLEOTIDE SEQUENCE [LARGE SCALE GENOMIC DNA]</scope>
    <source>
        <strain evidence="2 3">CCBAS932</strain>
    </source>
</reference>
<accession>A0A3N4KZG7</accession>
<evidence type="ECO:0000256" key="1">
    <source>
        <dbReference type="SAM" id="Phobius"/>
    </source>
</evidence>
<evidence type="ECO:0000313" key="3">
    <source>
        <dbReference type="Proteomes" id="UP000277580"/>
    </source>
</evidence>
<dbReference type="InParanoid" id="A0A3N4KZG7"/>
<feature type="transmembrane region" description="Helical" evidence="1">
    <location>
        <begin position="80"/>
        <end position="98"/>
    </location>
</feature>
<dbReference type="Proteomes" id="UP000277580">
    <property type="component" value="Unassembled WGS sequence"/>
</dbReference>
<sequence>MGSNARSNKRQVYDCHFVSPFFCAVVWGSSTPIDFATITPDITTIEGQPSSVIHRYVGYYRRKIKGGYLSISLEAAESRIFWVFARLFMFLSVSLIILETVGGVKGIRSFSLWSVLSVQLYEFRRLGPRHASALTITLPLGNLSLPTPEAENSSIDPAAFGRSLNSPHLFVGLGPVQLPFLAGGSWCACGSRLKLSYRGNKKGKALETIPLVSASVTGDDFSHGHLQLQHPLR</sequence>
<keyword evidence="1" id="KW-0812">Transmembrane</keyword>
<protein>
    <submittedName>
        <fullName evidence="2">Uncharacterized protein</fullName>
    </submittedName>
</protein>
<dbReference type="AlphaFoldDB" id="A0A3N4KZG7"/>